<dbReference type="AlphaFoldDB" id="A0A0D1L4S4"/>
<evidence type="ECO:0000259" key="4">
    <source>
        <dbReference type="PROSITE" id="PS51350"/>
    </source>
</evidence>
<evidence type="ECO:0000256" key="3">
    <source>
        <dbReference type="ARBA" id="ARBA00022683"/>
    </source>
</evidence>
<reference evidence="5 6" key="1">
    <citation type="submission" date="2014-12" db="EMBL/GenBank/DDBJ databases">
        <title>Comparative genome analysis of Bacillus coagulans HM-08, Clostridium butyricum HM-68, Bacillus subtilis HM-66 and Bacillus licheniformis BL-09.</title>
        <authorList>
            <person name="Zhang H."/>
        </authorList>
    </citation>
    <scope>NUCLEOTIDE SEQUENCE [LARGE SCALE GENOMIC DNA]</scope>
    <source>
        <strain evidence="5 6">HM-66</strain>
    </source>
</reference>
<comment type="subcellular location">
    <subcellularLocation>
        <location evidence="1">Cytoplasm</location>
    </subcellularLocation>
</comment>
<dbReference type="Gene3D" id="3.30.1340.10">
    <property type="entry name" value="HPr-like"/>
    <property type="match status" value="1"/>
</dbReference>
<evidence type="ECO:0000313" key="5">
    <source>
        <dbReference type="EMBL" id="KIU10726.1"/>
    </source>
</evidence>
<gene>
    <name evidence="5" type="ORF">SC09_Contig25orf00558</name>
</gene>
<keyword evidence="2" id="KW-0963">Cytoplasm</keyword>
<keyword evidence="3" id="KW-0598">Phosphotransferase system</keyword>
<dbReference type="PANTHER" id="PTHR33705">
    <property type="entry name" value="PHOSPHOCARRIER PROTEIN HPR"/>
    <property type="match status" value="1"/>
</dbReference>
<dbReference type="PANTHER" id="PTHR33705:SF2">
    <property type="entry name" value="PHOSPHOCARRIER PROTEIN NPR"/>
    <property type="match status" value="1"/>
</dbReference>
<dbReference type="Pfam" id="PF00381">
    <property type="entry name" value="PTS-HPr"/>
    <property type="match status" value="1"/>
</dbReference>
<protein>
    <submittedName>
        <fullName evidence="5">Phosphocarrier protein HPr</fullName>
    </submittedName>
</protein>
<evidence type="ECO:0000256" key="2">
    <source>
        <dbReference type="ARBA" id="ARBA00022490"/>
    </source>
</evidence>
<dbReference type="InterPro" id="IPR000032">
    <property type="entry name" value="HPr-like"/>
</dbReference>
<dbReference type="PRINTS" id="PR00107">
    <property type="entry name" value="PHOSPHOCPHPR"/>
</dbReference>
<sequence>MIKRQFTIIKETGFARPATLLVSIAHRFTSDIFLEYQGKTVNLKQAPKSIMDIMDLGIKPGTEIHIYAHGADEAKAIQKMKEHLLKNDYIQ</sequence>
<evidence type="ECO:0000256" key="1">
    <source>
        <dbReference type="ARBA" id="ARBA00004496"/>
    </source>
</evidence>
<dbReference type="InterPro" id="IPR050399">
    <property type="entry name" value="HPr"/>
</dbReference>
<dbReference type="InterPro" id="IPR035895">
    <property type="entry name" value="HPr-like_sf"/>
</dbReference>
<dbReference type="RefSeq" id="WP_015252738.1">
    <property type="nucleotide sequence ID" value="NZ_CAJNPP010000004.1"/>
</dbReference>
<dbReference type="SUPFAM" id="SSF55594">
    <property type="entry name" value="HPr-like"/>
    <property type="match status" value="1"/>
</dbReference>
<dbReference type="GO" id="GO:0005737">
    <property type="term" value="C:cytoplasm"/>
    <property type="evidence" value="ECO:0007669"/>
    <property type="project" value="UniProtKB-SubCell"/>
</dbReference>
<name>A0A0D1L4S4_BACIU</name>
<dbReference type="EMBL" id="JXBC01000004">
    <property type="protein sequence ID" value="KIU10726.1"/>
    <property type="molecule type" value="Genomic_DNA"/>
</dbReference>
<comment type="caution">
    <text evidence="5">The sequence shown here is derived from an EMBL/GenBank/DDBJ whole genome shotgun (WGS) entry which is preliminary data.</text>
</comment>
<dbReference type="PATRIC" id="fig|1423.173.peg.2838"/>
<dbReference type="PROSITE" id="PS51350">
    <property type="entry name" value="PTS_HPR_DOM"/>
    <property type="match status" value="1"/>
</dbReference>
<dbReference type="GO" id="GO:0009401">
    <property type="term" value="P:phosphoenolpyruvate-dependent sugar phosphotransferase system"/>
    <property type="evidence" value="ECO:0007669"/>
    <property type="project" value="UniProtKB-KW"/>
</dbReference>
<evidence type="ECO:0000313" key="6">
    <source>
        <dbReference type="Proteomes" id="UP000032247"/>
    </source>
</evidence>
<accession>A0A0D1L4S4</accession>
<proteinExistence type="predicted"/>
<feature type="domain" description="HPr" evidence="4">
    <location>
        <begin position="1"/>
        <end position="91"/>
    </location>
</feature>
<organism evidence="5 6">
    <name type="scientific">Bacillus subtilis</name>
    <dbReference type="NCBI Taxonomy" id="1423"/>
    <lineage>
        <taxon>Bacteria</taxon>
        <taxon>Bacillati</taxon>
        <taxon>Bacillota</taxon>
        <taxon>Bacilli</taxon>
        <taxon>Bacillales</taxon>
        <taxon>Bacillaceae</taxon>
        <taxon>Bacillus</taxon>
    </lineage>
</organism>
<dbReference type="STRING" id="483913.AN935_02630"/>
<dbReference type="Proteomes" id="UP000032247">
    <property type="component" value="Unassembled WGS sequence"/>
</dbReference>
<dbReference type="NCBIfam" id="TIGR01003">
    <property type="entry name" value="PTS_HPr_family"/>
    <property type="match status" value="1"/>
</dbReference>